<dbReference type="InterPro" id="IPR003594">
    <property type="entry name" value="HATPase_dom"/>
</dbReference>
<feature type="modified residue" description="Phosphohistidine" evidence="12">
    <location>
        <position position="610"/>
    </location>
</feature>
<dbReference type="Gene3D" id="1.10.287.130">
    <property type="match status" value="1"/>
</dbReference>
<feature type="domain" description="HPt" evidence="18">
    <location>
        <begin position="571"/>
        <end position="677"/>
    </location>
</feature>
<feature type="modified residue" description="4-aspartylphosphate" evidence="13">
    <location>
        <position position="458"/>
    </location>
</feature>
<evidence type="ECO:0000259" key="15">
    <source>
        <dbReference type="PROSITE" id="PS50109"/>
    </source>
</evidence>
<dbReference type="AlphaFoldDB" id="A0A085W7B3"/>
<evidence type="ECO:0000256" key="11">
    <source>
        <dbReference type="ARBA" id="ARBA00023136"/>
    </source>
</evidence>
<dbReference type="STRING" id="394096.DB31_2694"/>
<dbReference type="SUPFAM" id="SSF47384">
    <property type="entry name" value="Homodimeric domain of signal transducing histidine kinase"/>
    <property type="match status" value="1"/>
</dbReference>
<dbReference type="InterPro" id="IPR008207">
    <property type="entry name" value="Sig_transdc_His_kin_Hpt_dom"/>
</dbReference>
<dbReference type="PANTHER" id="PTHR45339:SF1">
    <property type="entry name" value="HYBRID SIGNAL TRANSDUCTION HISTIDINE KINASE J"/>
    <property type="match status" value="1"/>
</dbReference>
<protein>
    <recommendedName>
        <fullName evidence="3">histidine kinase</fullName>
        <ecNumber evidence="3">2.7.13.3</ecNumber>
    </recommendedName>
</protein>
<evidence type="ECO:0000256" key="1">
    <source>
        <dbReference type="ARBA" id="ARBA00000085"/>
    </source>
</evidence>
<dbReference type="GO" id="GO:0005886">
    <property type="term" value="C:plasma membrane"/>
    <property type="evidence" value="ECO:0007669"/>
    <property type="project" value="UniProtKB-SubCell"/>
</dbReference>
<keyword evidence="8" id="KW-0067">ATP-binding</keyword>
<evidence type="ECO:0000313" key="20">
    <source>
        <dbReference type="Proteomes" id="UP000028725"/>
    </source>
</evidence>
<dbReference type="PROSITE" id="PS50112">
    <property type="entry name" value="PAS"/>
    <property type="match status" value="1"/>
</dbReference>
<dbReference type="InterPro" id="IPR036641">
    <property type="entry name" value="HPT_dom_sf"/>
</dbReference>
<dbReference type="InterPro" id="IPR005467">
    <property type="entry name" value="His_kinase_dom"/>
</dbReference>
<evidence type="ECO:0000259" key="17">
    <source>
        <dbReference type="PROSITE" id="PS50112"/>
    </source>
</evidence>
<dbReference type="EMBL" id="JMCB01000017">
    <property type="protein sequence ID" value="KFE63576.1"/>
    <property type="molecule type" value="Genomic_DNA"/>
</dbReference>
<sequence>MASRIPWPQGPPGTAPEESAEELYEQAPCGYFSTLPNGMLIRVNQTFLEWTGYERDELLEGRRFQDLLTVGGKIFHETHYAPLLQLQGRVREINFELLCKHGGSLPVLINTVQKKDATGRVVLHRTTAFSITERKNYERELLLARKRAEQAEQVARARTDFLSIISHEIRTPMNAIVGISGLLRQTHLSPEQEKYVGILQTSSENLLDLLDNILDISKLEGGKRVLEERRFNVRQLLHGIFYGLTAKAEEKKLAVHVVVDEGVPGWLLGEPVKLSQVLTHLLANAIKFTDRGTVTLAAHVRESSPESVCIDFRVTDTGIGIPKPLQATVFEELSQPSDEAPQRYGSGLSLAICQKLLGLYGRTLRLESVPGEGSSFFFDLTLKVAADSEPPEVHVARNTATSQGLRDMHLLVAEDNSVNVFVLSQYLRKWGARFDVVENGHEAVAKIQEAHYDLVLMDLQMPELDGYDATRAIRALPEEQFRKLPILAMTASTRVGLEERLTAAGFTDFVCKPFRPEELFSKISQRGASSLSAPEDSRTADLPIQEGAEVEPSPARPRFSLDEFRRMAEGDDEALREFITITLTSAEQHKHAFQQALEAGNLEAFDFQAHKIKMTVALLQAHVLQDALQQGRALLAQQERAPALLQASVRAIHTELNAIIAALREDLRQTAASVEAGTSEG</sequence>
<dbReference type="Proteomes" id="UP000028725">
    <property type="component" value="Unassembled WGS sequence"/>
</dbReference>
<evidence type="ECO:0000259" key="18">
    <source>
        <dbReference type="PROSITE" id="PS50894"/>
    </source>
</evidence>
<evidence type="ECO:0000256" key="2">
    <source>
        <dbReference type="ARBA" id="ARBA00004651"/>
    </source>
</evidence>
<dbReference type="SMART" id="SM00448">
    <property type="entry name" value="REC"/>
    <property type="match status" value="1"/>
</dbReference>
<evidence type="ECO:0000256" key="3">
    <source>
        <dbReference type="ARBA" id="ARBA00012438"/>
    </source>
</evidence>
<dbReference type="GO" id="GO:0005524">
    <property type="term" value="F:ATP binding"/>
    <property type="evidence" value="ECO:0007669"/>
    <property type="project" value="UniProtKB-KW"/>
</dbReference>
<dbReference type="InterPro" id="IPR036890">
    <property type="entry name" value="HATPase_C_sf"/>
</dbReference>
<keyword evidence="4" id="KW-1003">Cell membrane</keyword>
<reference evidence="19 20" key="1">
    <citation type="submission" date="2014-04" db="EMBL/GenBank/DDBJ databases">
        <title>Genome assembly of Hyalangium minutum DSM 14724.</title>
        <authorList>
            <person name="Sharma G."/>
            <person name="Subramanian S."/>
        </authorList>
    </citation>
    <scope>NUCLEOTIDE SEQUENCE [LARGE SCALE GENOMIC DNA]</scope>
    <source>
        <strain evidence="19 20">DSM 14724</strain>
    </source>
</reference>
<dbReference type="InterPro" id="IPR011006">
    <property type="entry name" value="CheY-like_superfamily"/>
</dbReference>
<dbReference type="InterPro" id="IPR036097">
    <property type="entry name" value="HisK_dim/P_sf"/>
</dbReference>
<dbReference type="CDD" id="cd00130">
    <property type="entry name" value="PAS"/>
    <property type="match status" value="1"/>
</dbReference>
<feature type="region of interest" description="Disordered" evidence="14">
    <location>
        <begin position="1"/>
        <end position="20"/>
    </location>
</feature>
<dbReference type="SUPFAM" id="SSF52172">
    <property type="entry name" value="CheY-like"/>
    <property type="match status" value="1"/>
</dbReference>
<evidence type="ECO:0000313" key="19">
    <source>
        <dbReference type="EMBL" id="KFE63576.1"/>
    </source>
</evidence>
<dbReference type="SUPFAM" id="SSF55874">
    <property type="entry name" value="ATPase domain of HSP90 chaperone/DNA topoisomerase II/histidine kinase"/>
    <property type="match status" value="1"/>
</dbReference>
<dbReference type="SMART" id="SM00387">
    <property type="entry name" value="HATPase_c"/>
    <property type="match status" value="1"/>
</dbReference>
<keyword evidence="10" id="KW-0902">Two-component regulatory system</keyword>
<dbReference type="PROSITE" id="PS50110">
    <property type="entry name" value="RESPONSE_REGULATORY"/>
    <property type="match status" value="1"/>
</dbReference>
<evidence type="ECO:0000256" key="12">
    <source>
        <dbReference type="PROSITE-ProRule" id="PRU00110"/>
    </source>
</evidence>
<evidence type="ECO:0000259" key="16">
    <source>
        <dbReference type="PROSITE" id="PS50110"/>
    </source>
</evidence>
<evidence type="ECO:0000256" key="8">
    <source>
        <dbReference type="ARBA" id="ARBA00022840"/>
    </source>
</evidence>
<dbReference type="CDD" id="cd00082">
    <property type="entry name" value="HisKA"/>
    <property type="match status" value="1"/>
</dbReference>
<dbReference type="PANTHER" id="PTHR45339">
    <property type="entry name" value="HYBRID SIGNAL TRANSDUCTION HISTIDINE KINASE J"/>
    <property type="match status" value="1"/>
</dbReference>
<dbReference type="SMART" id="SM00388">
    <property type="entry name" value="HisKA"/>
    <property type="match status" value="1"/>
</dbReference>
<dbReference type="EC" id="2.7.13.3" evidence="3"/>
<evidence type="ECO:0000256" key="9">
    <source>
        <dbReference type="ARBA" id="ARBA00022989"/>
    </source>
</evidence>
<keyword evidence="9" id="KW-1133">Transmembrane helix</keyword>
<dbReference type="Gene3D" id="1.20.120.160">
    <property type="entry name" value="HPT domain"/>
    <property type="match status" value="1"/>
</dbReference>
<keyword evidence="11" id="KW-0472">Membrane</keyword>
<dbReference type="Pfam" id="PF00512">
    <property type="entry name" value="HisKA"/>
    <property type="match status" value="1"/>
</dbReference>
<organism evidence="19 20">
    <name type="scientific">Hyalangium minutum</name>
    <dbReference type="NCBI Taxonomy" id="394096"/>
    <lineage>
        <taxon>Bacteria</taxon>
        <taxon>Pseudomonadati</taxon>
        <taxon>Myxococcota</taxon>
        <taxon>Myxococcia</taxon>
        <taxon>Myxococcales</taxon>
        <taxon>Cystobacterineae</taxon>
        <taxon>Archangiaceae</taxon>
        <taxon>Hyalangium</taxon>
    </lineage>
</organism>
<dbReference type="InterPro" id="IPR001789">
    <property type="entry name" value="Sig_transdc_resp-reg_receiver"/>
</dbReference>
<feature type="domain" description="PAS" evidence="17">
    <location>
        <begin position="16"/>
        <end position="68"/>
    </location>
</feature>
<dbReference type="Gene3D" id="3.40.50.2300">
    <property type="match status" value="1"/>
</dbReference>
<gene>
    <name evidence="19" type="ORF">DB31_2694</name>
</gene>
<dbReference type="PROSITE" id="PS50109">
    <property type="entry name" value="HIS_KIN"/>
    <property type="match status" value="1"/>
</dbReference>
<proteinExistence type="predicted"/>
<comment type="subcellular location">
    <subcellularLocation>
        <location evidence="2">Cell membrane</location>
        <topology evidence="2">Multi-pass membrane protein</topology>
    </subcellularLocation>
</comment>
<dbReference type="NCBIfam" id="TIGR00229">
    <property type="entry name" value="sensory_box"/>
    <property type="match status" value="1"/>
</dbReference>
<feature type="domain" description="Response regulatory" evidence="16">
    <location>
        <begin position="409"/>
        <end position="527"/>
    </location>
</feature>
<evidence type="ECO:0000256" key="4">
    <source>
        <dbReference type="ARBA" id="ARBA00022475"/>
    </source>
</evidence>
<dbReference type="PROSITE" id="PS50894">
    <property type="entry name" value="HPT"/>
    <property type="match status" value="1"/>
</dbReference>
<dbReference type="SUPFAM" id="SSF47226">
    <property type="entry name" value="Histidine-containing phosphotransfer domain, HPT domain"/>
    <property type="match status" value="1"/>
</dbReference>
<feature type="domain" description="Histidine kinase" evidence="15">
    <location>
        <begin position="164"/>
        <end position="384"/>
    </location>
</feature>
<dbReference type="RefSeq" id="WP_044195967.1">
    <property type="nucleotide sequence ID" value="NZ_JMCB01000017.1"/>
</dbReference>
<accession>A0A085W7B3</accession>
<dbReference type="InterPro" id="IPR004358">
    <property type="entry name" value="Sig_transdc_His_kin-like_C"/>
</dbReference>
<evidence type="ECO:0000256" key="5">
    <source>
        <dbReference type="ARBA" id="ARBA00022553"/>
    </source>
</evidence>
<dbReference type="InterPro" id="IPR003661">
    <property type="entry name" value="HisK_dim/P_dom"/>
</dbReference>
<evidence type="ECO:0000256" key="14">
    <source>
        <dbReference type="SAM" id="MobiDB-lite"/>
    </source>
</evidence>
<dbReference type="SUPFAM" id="SSF55785">
    <property type="entry name" value="PYP-like sensor domain (PAS domain)"/>
    <property type="match status" value="1"/>
</dbReference>
<dbReference type="CDD" id="cd17546">
    <property type="entry name" value="REC_hyHK_CKI1_RcsC-like"/>
    <property type="match status" value="1"/>
</dbReference>
<dbReference type="Pfam" id="PF13426">
    <property type="entry name" value="PAS_9"/>
    <property type="match status" value="1"/>
</dbReference>
<evidence type="ECO:0000256" key="10">
    <source>
        <dbReference type="ARBA" id="ARBA00023012"/>
    </source>
</evidence>
<dbReference type="Gene3D" id="3.30.565.10">
    <property type="entry name" value="Histidine kinase-like ATPase, C-terminal domain"/>
    <property type="match status" value="1"/>
</dbReference>
<dbReference type="Gene3D" id="3.30.450.20">
    <property type="entry name" value="PAS domain"/>
    <property type="match status" value="1"/>
</dbReference>
<dbReference type="PATRIC" id="fig|394096.3.peg.7025"/>
<comment type="caution">
    <text evidence="19">The sequence shown here is derived from an EMBL/GenBank/DDBJ whole genome shotgun (WGS) entry which is preliminary data.</text>
</comment>
<dbReference type="PRINTS" id="PR00344">
    <property type="entry name" value="BCTRLSENSOR"/>
</dbReference>
<keyword evidence="6" id="KW-0812">Transmembrane</keyword>
<dbReference type="Pfam" id="PF00072">
    <property type="entry name" value="Response_reg"/>
    <property type="match status" value="1"/>
</dbReference>
<keyword evidence="7" id="KW-0547">Nucleotide-binding</keyword>
<dbReference type="GO" id="GO:0000155">
    <property type="term" value="F:phosphorelay sensor kinase activity"/>
    <property type="evidence" value="ECO:0007669"/>
    <property type="project" value="InterPro"/>
</dbReference>
<comment type="catalytic activity">
    <reaction evidence="1">
        <text>ATP + protein L-histidine = ADP + protein N-phospho-L-histidine.</text>
        <dbReference type="EC" id="2.7.13.3"/>
    </reaction>
</comment>
<dbReference type="Pfam" id="PF02518">
    <property type="entry name" value="HATPase_c"/>
    <property type="match status" value="1"/>
</dbReference>
<dbReference type="InterPro" id="IPR035965">
    <property type="entry name" value="PAS-like_dom_sf"/>
</dbReference>
<keyword evidence="5 13" id="KW-0597">Phosphoprotein</keyword>
<evidence type="ECO:0000256" key="7">
    <source>
        <dbReference type="ARBA" id="ARBA00022741"/>
    </source>
</evidence>
<feature type="region of interest" description="Disordered" evidence="14">
    <location>
        <begin position="530"/>
        <end position="558"/>
    </location>
</feature>
<keyword evidence="20" id="KW-1185">Reference proteome</keyword>
<dbReference type="InterPro" id="IPR000014">
    <property type="entry name" value="PAS"/>
</dbReference>
<evidence type="ECO:0000256" key="6">
    <source>
        <dbReference type="ARBA" id="ARBA00022692"/>
    </source>
</evidence>
<evidence type="ECO:0000256" key="13">
    <source>
        <dbReference type="PROSITE-ProRule" id="PRU00169"/>
    </source>
</evidence>
<name>A0A085W7B3_9BACT</name>